<dbReference type="GO" id="GO:0033982">
    <property type="term" value="F:3-dehydro-L-gulonate-6-phosphate decarboxylase activity"/>
    <property type="evidence" value="ECO:0007669"/>
    <property type="project" value="TreeGrafter"/>
</dbReference>
<gene>
    <name evidence="3" type="ORF">D6U17_13530</name>
</gene>
<dbReference type="RefSeq" id="WP_122211983.1">
    <property type="nucleotide sequence ID" value="NZ_RDCH01000078.1"/>
</dbReference>
<dbReference type="InterPro" id="IPR011060">
    <property type="entry name" value="RibuloseP-bd_barrel"/>
</dbReference>
<dbReference type="EMBL" id="RDCL01000090">
    <property type="protein sequence ID" value="RMW52561.1"/>
    <property type="molecule type" value="Genomic_DNA"/>
</dbReference>
<name>A0AB37REI9_LACPE</name>
<evidence type="ECO:0000256" key="1">
    <source>
        <dbReference type="ARBA" id="ARBA00023239"/>
    </source>
</evidence>
<dbReference type="GO" id="GO:0004590">
    <property type="term" value="F:orotidine-5'-phosphate decarboxylase activity"/>
    <property type="evidence" value="ECO:0007669"/>
    <property type="project" value="InterPro"/>
</dbReference>
<comment type="caution">
    <text evidence="3">The sequence shown here is derived from an EMBL/GenBank/DDBJ whole genome shotgun (WGS) entry which is preliminary data.</text>
</comment>
<dbReference type="SMART" id="SM00934">
    <property type="entry name" value="OMPdecase"/>
    <property type="match status" value="1"/>
</dbReference>
<dbReference type="GO" id="GO:0006207">
    <property type="term" value="P:'de novo' pyrimidine nucleobase biosynthetic process"/>
    <property type="evidence" value="ECO:0007669"/>
    <property type="project" value="InterPro"/>
</dbReference>
<reference evidence="3 4" key="1">
    <citation type="submission" date="2018-10" db="EMBL/GenBank/DDBJ databases">
        <title>Genome sequences of five Lactobacillus pentosus strains isolated from brines of traditionally fermented spanish-style green table olives and differences between them.</title>
        <authorList>
            <person name="Jimenez Diaz R."/>
        </authorList>
    </citation>
    <scope>NUCLEOTIDE SEQUENCE [LARGE SCALE GENOMIC DNA]</scope>
    <source>
        <strain evidence="3 4">IG8</strain>
    </source>
</reference>
<dbReference type="GO" id="GO:0019854">
    <property type="term" value="P:L-ascorbic acid catabolic process"/>
    <property type="evidence" value="ECO:0007669"/>
    <property type="project" value="TreeGrafter"/>
</dbReference>
<protein>
    <submittedName>
        <fullName evidence="3">3-hexulose-6-phosphate synthase</fullName>
    </submittedName>
</protein>
<sequence length="207" mass="22405">MKLQAAIDRVSLDDAFSLATQLDPIVDIVELGTSIVKDYGLVELQQNPLKLQHAQLLLDLKTNDEGVYEFTQGFKTGSDILTVMAASSQQTIEQVYDLTLRNSKKVLIDLLEVDSEKVKQIADLDQAIFGLHHSKDAGAGFDAVGTVKRFHAQFPQIKHIAVAGGIDLDQARSLASQGIAETIIVGGKISGADDPVTAAKMFMEAIR</sequence>
<dbReference type="PANTHER" id="PTHR35039">
    <property type="entry name" value="3-KETO-L-GULONATE-6-PHOSPHATE DECARBOXYLASE SGBH-RELATED"/>
    <property type="match status" value="1"/>
</dbReference>
<proteinExistence type="predicted"/>
<evidence type="ECO:0000313" key="3">
    <source>
        <dbReference type="EMBL" id="RMW52561.1"/>
    </source>
</evidence>
<feature type="domain" description="Orotidine 5'-phosphate decarboxylase" evidence="2">
    <location>
        <begin position="2"/>
        <end position="202"/>
    </location>
</feature>
<dbReference type="InterPro" id="IPR013785">
    <property type="entry name" value="Aldolase_TIM"/>
</dbReference>
<keyword evidence="1" id="KW-0456">Lyase</keyword>
<dbReference type="Gene3D" id="3.20.20.70">
    <property type="entry name" value="Aldolase class I"/>
    <property type="match status" value="1"/>
</dbReference>
<dbReference type="Pfam" id="PF00215">
    <property type="entry name" value="OMPdecase"/>
    <property type="match status" value="1"/>
</dbReference>
<dbReference type="PANTHER" id="PTHR35039:SF3">
    <property type="entry name" value="3-KETO-L-GULONATE-6-PHOSPHATE DECARBOXYLASE SGBH-RELATED"/>
    <property type="match status" value="1"/>
</dbReference>
<dbReference type="Proteomes" id="UP000281061">
    <property type="component" value="Unassembled WGS sequence"/>
</dbReference>
<organism evidence="3 4">
    <name type="scientific">Lactiplantibacillus pentosus</name>
    <name type="common">Lactobacillus pentosus</name>
    <dbReference type="NCBI Taxonomy" id="1589"/>
    <lineage>
        <taxon>Bacteria</taxon>
        <taxon>Bacillati</taxon>
        <taxon>Bacillota</taxon>
        <taxon>Bacilli</taxon>
        <taxon>Lactobacillales</taxon>
        <taxon>Lactobacillaceae</taxon>
        <taxon>Lactiplantibacillus</taxon>
    </lineage>
</organism>
<dbReference type="SUPFAM" id="SSF51366">
    <property type="entry name" value="Ribulose-phoshate binding barrel"/>
    <property type="match status" value="1"/>
</dbReference>
<evidence type="ECO:0000313" key="4">
    <source>
        <dbReference type="Proteomes" id="UP000281061"/>
    </source>
</evidence>
<dbReference type="AlphaFoldDB" id="A0AB37REI9"/>
<dbReference type="InterPro" id="IPR001754">
    <property type="entry name" value="OMPdeCOase_dom"/>
</dbReference>
<accession>A0AB37REI9</accession>
<evidence type="ECO:0000259" key="2">
    <source>
        <dbReference type="SMART" id="SM00934"/>
    </source>
</evidence>